<name>A0A0L0IXF7_9HYPH</name>
<organism evidence="1 2">
    <name type="scientific">Pannonibacter phragmitetus</name>
    <dbReference type="NCBI Taxonomy" id="121719"/>
    <lineage>
        <taxon>Bacteria</taxon>
        <taxon>Pseudomonadati</taxon>
        <taxon>Pseudomonadota</taxon>
        <taxon>Alphaproteobacteria</taxon>
        <taxon>Hyphomicrobiales</taxon>
        <taxon>Stappiaceae</taxon>
        <taxon>Pannonibacter</taxon>
    </lineage>
</organism>
<dbReference type="KEGG" id="pphr:APZ00_07765"/>
<evidence type="ECO:0000313" key="1">
    <source>
        <dbReference type="EMBL" id="ALV26985.1"/>
    </source>
</evidence>
<evidence type="ECO:0000313" key="2">
    <source>
        <dbReference type="Proteomes" id="UP000064921"/>
    </source>
</evidence>
<reference evidence="1 2" key="1">
    <citation type="submission" date="2015-10" db="EMBL/GenBank/DDBJ databases">
        <title>The world's first case of liver abscess caused by Pannonibacter phragmitetus.</title>
        <authorList>
            <person name="Ming D."/>
            <person name="Wang M."/>
            <person name="Zhou Y."/>
            <person name="Jiang T."/>
            <person name="Hu S."/>
        </authorList>
    </citation>
    <scope>NUCLEOTIDE SEQUENCE [LARGE SCALE GENOMIC DNA]</scope>
    <source>
        <strain evidence="1 2">31801</strain>
    </source>
</reference>
<dbReference type="PATRIC" id="fig|121719.5.peg.719"/>
<dbReference type="STRING" id="121719.APZ00_07765"/>
<gene>
    <name evidence="1" type="ORF">APZ00_07765</name>
</gene>
<dbReference type="AlphaFoldDB" id="A0A0L0IXF7"/>
<accession>A0A0L0IXF7</accession>
<keyword evidence="2" id="KW-1185">Reference proteome</keyword>
<dbReference type="Proteomes" id="UP000064921">
    <property type="component" value="Chromosome"/>
</dbReference>
<dbReference type="EMBL" id="CP013068">
    <property type="protein sequence ID" value="ALV26985.1"/>
    <property type="molecule type" value="Genomic_DNA"/>
</dbReference>
<protein>
    <submittedName>
        <fullName evidence="1">Uncharacterized protein</fullName>
    </submittedName>
</protein>
<sequence>MLGEPACRKKKGEPPPILLAGSLGFFAVPTLTRLILVLALLGAAGYGIVFSLANFVHPSEREITVRVQKDGFAR</sequence>
<proteinExistence type="predicted"/>